<proteinExistence type="predicted"/>
<evidence type="ECO:0000313" key="3">
    <source>
        <dbReference type="Proteomes" id="UP000663828"/>
    </source>
</evidence>
<sequence>MAVMRTKSNINNELFHQRFTELSDEVRAKNKREDRLLEIRLKYHEREKNIRLNILRKEQYHLECTRSTLIDQVNRIQLERYRKFMPSYLPEKNKLEMPPLVQLSTPEFFNTDWEPVSNPIPVVAKETSITPTNLVRPHSAG</sequence>
<accession>A0A815VF73</accession>
<dbReference type="Proteomes" id="UP000663852">
    <property type="component" value="Unassembled WGS sequence"/>
</dbReference>
<name>A0A815VF73_ADIRI</name>
<dbReference type="AlphaFoldDB" id="A0A815VF73"/>
<gene>
    <name evidence="1" type="ORF">EDS130_LOCUS6324</name>
    <name evidence="2" type="ORF">XAT740_LOCUS41702</name>
</gene>
<protein>
    <submittedName>
        <fullName evidence="2">Uncharacterized protein</fullName>
    </submittedName>
</protein>
<dbReference type="EMBL" id="CAJNOJ010000018">
    <property type="protein sequence ID" value="CAF0830696.1"/>
    <property type="molecule type" value="Genomic_DNA"/>
</dbReference>
<organism evidence="2 3">
    <name type="scientific">Adineta ricciae</name>
    <name type="common">Rotifer</name>
    <dbReference type="NCBI Taxonomy" id="249248"/>
    <lineage>
        <taxon>Eukaryota</taxon>
        <taxon>Metazoa</taxon>
        <taxon>Spiralia</taxon>
        <taxon>Gnathifera</taxon>
        <taxon>Rotifera</taxon>
        <taxon>Eurotatoria</taxon>
        <taxon>Bdelloidea</taxon>
        <taxon>Adinetida</taxon>
        <taxon>Adinetidae</taxon>
        <taxon>Adineta</taxon>
    </lineage>
</organism>
<keyword evidence="3" id="KW-1185">Reference proteome</keyword>
<reference evidence="2" key="1">
    <citation type="submission" date="2021-02" db="EMBL/GenBank/DDBJ databases">
        <authorList>
            <person name="Nowell W R."/>
        </authorList>
    </citation>
    <scope>NUCLEOTIDE SEQUENCE</scope>
</reference>
<dbReference type="Proteomes" id="UP000663828">
    <property type="component" value="Unassembled WGS sequence"/>
</dbReference>
<dbReference type="OrthoDB" id="10038395at2759"/>
<evidence type="ECO:0000313" key="1">
    <source>
        <dbReference type="EMBL" id="CAF0830696.1"/>
    </source>
</evidence>
<evidence type="ECO:0000313" key="2">
    <source>
        <dbReference type="EMBL" id="CAF1534260.1"/>
    </source>
</evidence>
<dbReference type="EMBL" id="CAJNOR010004903">
    <property type="protein sequence ID" value="CAF1534260.1"/>
    <property type="molecule type" value="Genomic_DNA"/>
</dbReference>
<comment type="caution">
    <text evidence="2">The sequence shown here is derived from an EMBL/GenBank/DDBJ whole genome shotgun (WGS) entry which is preliminary data.</text>
</comment>